<evidence type="ECO:0000313" key="3">
    <source>
        <dbReference type="Proteomes" id="UP001215151"/>
    </source>
</evidence>
<protein>
    <recommendedName>
        <fullName evidence="1">Protein kinase domain-containing protein</fullName>
    </recommendedName>
</protein>
<gene>
    <name evidence="2" type="ORF">ONZ51_g8669</name>
</gene>
<dbReference type="AlphaFoldDB" id="A0AAD7TQC2"/>
<dbReference type="Proteomes" id="UP001215151">
    <property type="component" value="Unassembled WGS sequence"/>
</dbReference>
<evidence type="ECO:0000259" key="1">
    <source>
        <dbReference type="PROSITE" id="PS50011"/>
    </source>
</evidence>
<name>A0AAD7TQC2_9APHY</name>
<dbReference type="InterPro" id="IPR011009">
    <property type="entry name" value="Kinase-like_dom_sf"/>
</dbReference>
<dbReference type="EMBL" id="JAPEVG010000269">
    <property type="protein sequence ID" value="KAJ8469921.1"/>
    <property type="molecule type" value="Genomic_DNA"/>
</dbReference>
<dbReference type="Gene3D" id="1.10.510.10">
    <property type="entry name" value="Transferase(Phosphotransferase) domain 1"/>
    <property type="match status" value="1"/>
</dbReference>
<organism evidence="2 3">
    <name type="scientific">Trametes cubensis</name>
    <dbReference type="NCBI Taxonomy" id="1111947"/>
    <lineage>
        <taxon>Eukaryota</taxon>
        <taxon>Fungi</taxon>
        <taxon>Dikarya</taxon>
        <taxon>Basidiomycota</taxon>
        <taxon>Agaricomycotina</taxon>
        <taxon>Agaricomycetes</taxon>
        <taxon>Polyporales</taxon>
        <taxon>Polyporaceae</taxon>
        <taxon>Trametes</taxon>
    </lineage>
</organism>
<accession>A0AAD7TQC2</accession>
<dbReference type="InterPro" id="IPR000719">
    <property type="entry name" value="Prot_kinase_dom"/>
</dbReference>
<sequence length="301" mass="34155">MSPGNPPWYERDENGEIMILEVPAGLKTHPEIIRRGLELEPIFSCKIGVVYKTCWFKEPVYYIKIVDTDTEEAAVFQRLSRYRDPRNHTIPGELTPPDAGHPLLITPSLCDYFCLEVLGESGSKLYCAFSMFLQLMEGIEFMHDLQIVHMDICTANVVASGQGTHHYPGVEPGKVYFIDFGSSLQLPLGPGKQHAITLPPSQYRLAYNITTFDPYSWDVYCAALMMEETLECYKKNPPLIARLYVNWLKGEERGCTAACRCRPSARRARRVLSAILWGVRAWELLSHALHGLKSLRLPFIS</sequence>
<dbReference type="SUPFAM" id="SSF56112">
    <property type="entry name" value="Protein kinase-like (PK-like)"/>
    <property type="match status" value="1"/>
</dbReference>
<reference evidence="2" key="1">
    <citation type="submission" date="2022-11" db="EMBL/GenBank/DDBJ databases">
        <title>Genome Sequence of Cubamyces cubensis.</title>
        <authorList>
            <person name="Buettner E."/>
        </authorList>
    </citation>
    <scope>NUCLEOTIDE SEQUENCE</scope>
    <source>
        <strain evidence="2">MPL-01</strain>
    </source>
</reference>
<dbReference type="PROSITE" id="PS50011">
    <property type="entry name" value="PROTEIN_KINASE_DOM"/>
    <property type="match status" value="1"/>
</dbReference>
<proteinExistence type="predicted"/>
<keyword evidence="3" id="KW-1185">Reference proteome</keyword>
<feature type="domain" description="Protein kinase" evidence="1">
    <location>
        <begin position="1"/>
        <end position="301"/>
    </location>
</feature>
<evidence type="ECO:0000313" key="2">
    <source>
        <dbReference type="EMBL" id="KAJ8469921.1"/>
    </source>
</evidence>
<comment type="caution">
    <text evidence="2">The sequence shown here is derived from an EMBL/GenBank/DDBJ whole genome shotgun (WGS) entry which is preliminary data.</text>
</comment>
<dbReference type="GO" id="GO:0005524">
    <property type="term" value="F:ATP binding"/>
    <property type="evidence" value="ECO:0007669"/>
    <property type="project" value="InterPro"/>
</dbReference>
<dbReference type="GO" id="GO:0004672">
    <property type="term" value="F:protein kinase activity"/>
    <property type="evidence" value="ECO:0007669"/>
    <property type="project" value="InterPro"/>
</dbReference>